<name>A0A7C8ML06_9PEZI</name>
<keyword evidence="3 8" id="KW-1133">Transmembrane helix</keyword>
<feature type="binding site" evidence="5">
    <location>
        <position position="324"/>
    </location>
    <ligand>
        <name>Zn(2+)</name>
        <dbReference type="ChEBI" id="CHEBI:29105"/>
    </ligand>
</feature>
<keyword evidence="5" id="KW-0479">Metal-binding</keyword>
<comment type="subcellular location">
    <subcellularLocation>
        <location evidence="1">Membrane</location>
        <topology evidence="1">Multi-pass membrane protein</topology>
    </subcellularLocation>
</comment>
<dbReference type="GO" id="GO:0016020">
    <property type="term" value="C:membrane"/>
    <property type="evidence" value="ECO:0007669"/>
    <property type="project" value="UniProtKB-SubCell"/>
</dbReference>
<dbReference type="Proteomes" id="UP000481858">
    <property type="component" value="Unassembled WGS sequence"/>
</dbReference>
<dbReference type="PANTHER" id="PTHR20855">
    <property type="entry name" value="ADIPOR/PROGESTIN RECEPTOR-RELATED"/>
    <property type="match status" value="1"/>
</dbReference>
<feature type="coiled-coil region" evidence="6">
    <location>
        <begin position="122"/>
        <end position="167"/>
    </location>
</feature>
<dbReference type="Pfam" id="PF03006">
    <property type="entry name" value="HlyIII"/>
    <property type="match status" value="1"/>
</dbReference>
<keyword evidence="10" id="KW-1185">Reference proteome</keyword>
<evidence type="ECO:0000256" key="6">
    <source>
        <dbReference type="SAM" id="Coils"/>
    </source>
</evidence>
<protein>
    <submittedName>
        <fullName evidence="9">Uncharacterized protein</fullName>
    </submittedName>
</protein>
<dbReference type="AlphaFoldDB" id="A0A7C8ML06"/>
<feature type="transmembrane region" description="Helical" evidence="8">
    <location>
        <begin position="271"/>
        <end position="289"/>
    </location>
</feature>
<keyword evidence="5" id="KW-0862">Zinc</keyword>
<feature type="binding site" evidence="5">
    <location>
        <position position="471"/>
    </location>
    <ligand>
        <name>Zn(2+)</name>
        <dbReference type="ChEBI" id="CHEBI:29105"/>
    </ligand>
</feature>
<dbReference type="GO" id="GO:0038023">
    <property type="term" value="F:signaling receptor activity"/>
    <property type="evidence" value="ECO:0007669"/>
    <property type="project" value="TreeGrafter"/>
</dbReference>
<evidence type="ECO:0000256" key="1">
    <source>
        <dbReference type="ARBA" id="ARBA00004141"/>
    </source>
</evidence>
<feature type="transmembrane region" description="Helical" evidence="8">
    <location>
        <begin position="437"/>
        <end position="453"/>
    </location>
</feature>
<evidence type="ECO:0000313" key="9">
    <source>
        <dbReference type="EMBL" id="KAF2965370.1"/>
    </source>
</evidence>
<keyword evidence="4 8" id="KW-0472">Membrane</keyword>
<keyword evidence="2 8" id="KW-0812">Transmembrane</keyword>
<evidence type="ECO:0000256" key="5">
    <source>
        <dbReference type="PIRSR" id="PIRSR604254-1"/>
    </source>
</evidence>
<dbReference type="GO" id="GO:0006882">
    <property type="term" value="P:intracellular zinc ion homeostasis"/>
    <property type="evidence" value="ECO:0007669"/>
    <property type="project" value="TreeGrafter"/>
</dbReference>
<feature type="binding site" evidence="5">
    <location>
        <position position="475"/>
    </location>
    <ligand>
        <name>Zn(2+)</name>
        <dbReference type="ChEBI" id="CHEBI:29105"/>
    </ligand>
</feature>
<sequence length="676" mass="74485">MSCSSSYALGSIQDPPESESSGAAIHDRRAIQRRRHSSFIPHRRKSLVNQIMDGEEALLLKVDLFLSDLERRLESLESYGDLMHVDASIAKTFSTLQAVRERCSHVSEEVIGAGRRRLQIMVETLDARYQGALARAESMNEKARMGIELLDNMLDDFESRAIKLRDQGLANAAGAAESLMGGGRRVMDEGLERARGVVDESIGRAMRAAESLEEHVQNAITRAREQGLLKYEELPVPWRINPHILKGYRFSDSKVECVRSMFGVSNETVNIWSHALGFFVVLSVAFYFYPTSANFSLYTKTDVFIAAVFFFAACKCLVCSTIWHTMNCVADQTLMERFACVDYTGISLLIAASIMTTEYTAFYCEPISRWIYMTATAVLGIAGTILPWHPTFNGQDMAWLRVGFFIGLATTGFMPIFQIIMTRGSAWAYEFYVDSNLLKSLLVYVLGACVYASKVPERWFPGAFDFFGNAHNLWHLAVLGGIIYHYTAMLQFFSETRTKGKPDAEASTEGKTDLEVGVNIETVAFAICTTTEAENEGVSWQVAGSFTVNVGASNESSKGLLEGHPERSASECGMLVRVGRGPAVRNGVTVKVRPLLVGPAITGPGSSTAACEVVWKAASSLLLLVPEARKPAARTAMSVALSAMLGALTPRNMVKQEVGKLVTFLDDNKVRLNDRK</sequence>
<evidence type="ECO:0000256" key="4">
    <source>
        <dbReference type="ARBA" id="ARBA00023136"/>
    </source>
</evidence>
<evidence type="ECO:0000256" key="3">
    <source>
        <dbReference type="ARBA" id="ARBA00022989"/>
    </source>
</evidence>
<evidence type="ECO:0000256" key="8">
    <source>
        <dbReference type="SAM" id="Phobius"/>
    </source>
</evidence>
<feature type="transmembrane region" description="Helical" evidence="8">
    <location>
        <begin position="370"/>
        <end position="386"/>
    </location>
</feature>
<reference evidence="9 10" key="1">
    <citation type="submission" date="2019-12" db="EMBL/GenBank/DDBJ databases">
        <title>Draft genome sequence of the ascomycete Xylaria multiplex DSM 110363.</title>
        <authorList>
            <person name="Buettner E."/>
            <person name="Kellner H."/>
        </authorList>
    </citation>
    <scope>NUCLEOTIDE SEQUENCE [LARGE SCALE GENOMIC DNA]</scope>
    <source>
        <strain evidence="9 10">DSM 110363</strain>
    </source>
</reference>
<proteinExistence type="predicted"/>
<dbReference type="InParanoid" id="A0A7C8ML06"/>
<dbReference type="GO" id="GO:0046872">
    <property type="term" value="F:metal ion binding"/>
    <property type="evidence" value="ECO:0007669"/>
    <property type="project" value="UniProtKB-KW"/>
</dbReference>
<feature type="transmembrane region" description="Helical" evidence="8">
    <location>
        <begin position="301"/>
        <end position="323"/>
    </location>
</feature>
<feature type="transmembrane region" description="Helical" evidence="8">
    <location>
        <begin position="398"/>
        <end position="417"/>
    </location>
</feature>
<dbReference type="InterPro" id="IPR004254">
    <property type="entry name" value="AdipoR/HlyIII-related"/>
</dbReference>
<accession>A0A7C8ML06</accession>
<dbReference type="EMBL" id="WUBL01000117">
    <property type="protein sequence ID" value="KAF2965370.1"/>
    <property type="molecule type" value="Genomic_DNA"/>
</dbReference>
<gene>
    <name evidence="9" type="ORF">GQX73_g8191</name>
</gene>
<dbReference type="PANTHER" id="PTHR20855:SF97">
    <property type="entry name" value="ADIPOR-LIKE RECEPTOR IZH3-RELATED"/>
    <property type="match status" value="1"/>
</dbReference>
<evidence type="ECO:0000256" key="2">
    <source>
        <dbReference type="ARBA" id="ARBA00022692"/>
    </source>
</evidence>
<organism evidence="9 10">
    <name type="scientific">Xylaria multiplex</name>
    <dbReference type="NCBI Taxonomy" id="323545"/>
    <lineage>
        <taxon>Eukaryota</taxon>
        <taxon>Fungi</taxon>
        <taxon>Dikarya</taxon>
        <taxon>Ascomycota</taxon>
        <taxon>Pezizomycotina</taxon>
        <taxon>Sordariomycetes</taxon>
        <taxon>Xylariomycetidae</taxon>
        <taxon>Xylariales</taxon>
        <taxon>Xylariaceae</taxon>
        <taxon>Xylaria</taxon>
    </lineage>
</organism>
<comment type="caution">
    <text evidence="9">The sequence shown here is derived from an EMBL/GenBank/DDBJ whole genome shotgun (WGS) entry which is preliminary data.</text>
</comment>
<feature type="region of interest" description="Disordered" evidence="7">
    <location>
        <begin position="1"/>
        <end position="24"/>
    </location>
</feature>
<keyword evidence="6" id="KW-0175">Coiled coil</keyword>
<dbReference type="OrthoDB" id="5585746at2759"/>
<feature type="transmembrane region" description="Helical" evidence="8">
    <location>
        <begin position="343"/>
        <end position="363"/>
    </location>
</feature>
<evidence type="ECO:0000313" key="10">
    <source>
        <dbReference type="Proteomes" id="UP000481858"/>
    </source>
</evidence>
<feature type="transmembrane region" description="Helical" evidence="8">
    <location>
        <begin position="473"/>
        <end position="493"/>
    </location>
</feature>
<evidence type="ECO:0000256" key="7">
    <source>
        <dbReference type="SAM" id="MobiDB-lite"/>
    </source>
</evidence>